<evidence type="ECO:0000313" key="4">
    <source>
        <dbReference type="Proteomes" id="UP000691718"/>
    </source>
</evidence>
<keyword evidence="4" id="KW-1185">Reference proteome</keyword>
<comment type="caution">
    <text evidence="3">The sequence shown here is derived from an EMBL/GenBank/DDBJ whole genome shotgun (WGS) entry which is preliminary data.</text>
</comment>
<gene>
    <name evidence="3" type="ORF">PAPOLLO_LOCUS1037</name>
</gene>
<dbReference type="EMBL" id="CAJQZP010000065">
    <property type="protein sequence ID" value="CAG4935729.1"/>
    <property type="molecule type" value="Genomic_DNA"/>
</dbReference>
<evidence type="ECO:0000256" key="2">
    <source>
        <dbReference type="SAM" id="Phobius"/>
    </source>
</evidence>
<reference evidence="3" key="1">
    <citation type="submission" date="2021-04" db="EMBL/GenBank/DDBJ databases">
        <authorList>
            <person name="Tunstrom K."/>
        </authorList>
    </citation>
    <scope>NUCLEOTIDE SEQUENCE</scope>
</reference>
<protein>
    <submittedName>
        <fullName evidence="3">(apollo) hypothetical protein</fullName>
    </submittedName>
</protein>
<evidence type="ECO:0000313" key="3">
    <source>
        <dbReference type="EMBL" id="CAG4935729.1"/>
    </source>
</evidence>
<name>A0A8S3W1I0_PARAO</name>
<feature type="compositionally biased region" description="Polar residues" evidence="1">
    <location>
        <begin position="393"/>
        <end position="419"/>
    </location>
</feature>
<feature type="transmembrane region" description="Helical" evidence="2">
    <location>
        <begin position="38"/>
        <end position="56"/>
    </location>
</feature>
<dbReference type="AlphaFoldDB" id="A0A8S3W1I0"/>
<organism evidence="3 4">
    <name type="scientific">Parnassius apollo</name>
    <name type="common">Apollo butterfly</name>
    <name type="synonym">Papilio apollo</name>
    <dbReference type="NCBI Taxonomy" id="110799"/>
    <lineage>
        <taxon>Eukaryota</taxon>
        <taxon>Metazoa</taxon>
        <taxon>Ecdysozoa</taxon>
        <taxon>Arthropoda</taxon>
        <taxon>Hexapoda</taxon>
        <taxon>Insecta</taxon>
        <taxon>Pterygota</taxon>
        <taxon>Neoptera</taxon>
        <taxon>Endopterygota</taxon>
        <taxon>Lepidoptera</taxon>
        <taxon>Glossata</taxon>
        <taxon>Ditrysia</taxon>
        <taxon>Papilionoidea</taxon>
        <taxon>Papilionidae</taxon>
        <taxon>Parnassiinae</taxon>
        <taxon>Parnassini</taxon>
        <taxon>Parnassius</taxon>
        <taxon>Parnassius</taxon>
    </lineage>
</organism>
<dbReference type="Proteomes" id="UP000691718">
    <property type="component" value="Unassembled WGS sequence"/>
</dbReference>
<dbReference type="OrthoDB" id="8062108at2759"/>
<accession>A0A8S3W1I0</accession>
<keyword evidence="2" id="KW-0812">Transmembrane</keyword>
<feature type="compositionally biased region" description="Basic and acidic residues" evidence="1">
    <location>
        <begin position="439"/>
        <end position="455"/>
    </location>
</feature>
<proteinExistence type="predicted"/>
<keyword evidence="2" id="KW-0472">Membrane</keyword>
<feature type="region of interest" description="Disordered" evidence="1">
    <location>
        <begin position="381"/>
        <end position="455"/>
    </location>
</feature>
<evidence type="ECO:0000256" key="1">
    <source>
        <dbReference type="SAM" id="MobiDB-lite"/>
    </source>
</evidence>
<keyword evidence="2" id="KW-1133">Transmembrane helix</keyword>
<sequence>MCRSTVEKEEVFLSQNAAGGNNDATLKEIGGHVERLSIVTYIVLAIIGLVAVYVGLRMYRSCHRTWIQQEIGMSTMQRIRSSIRGRTEVEIRNYLVKKGQTRYKGNVISTKLDQAKSAYENCCKIYLLIEKSKDINLKSTIDLYQKIKQKYEEIEKLCTFPVTVDLGKMDFDIKVACSLIPVMDGVEATTKRLIDSVEMYADMLDNSGKVLLIIFVLKSRLNENAKLRIASSYKTIQELIDDMRKYLLPKKSFMAIQTKLQNIQQGSRSIEDYGTEVEKLFTELTITQADGKEEVFSILKPINESFAIKRFSDGLRSAKMSTIISARGFSSLKDAIQAAKDEECTSFQPPGNILYASKNGRHSAHNIRRSQGQRGIYRSQYGNNYHRGHKFNNHYNQGQGSSGKTRANYRPSYNNQRGNRGSRYVRNRGRGQNSFPVEKVADTHQCDKDDNADGEEKQSIEAICAKYSDIFHLEGDKLTTTNIYEQSIVLKQNSTPVYVKPYRLP</sequence>